<dbReference type="PROSITE" id="PS51318">
    <property type="entry name" value="TAT"/>
    <property type="match status" value="1"/>
</dbReference>
<protein>
    <recommendedName>
        <fullName evidence="3">DUF1552 domain-containing protein</fullName>
    </recommendedName>
</protein>
<dbReference type="AlphaFoldDB" id="B4D7Q5"/>
<proteinExistence type="predicted"/>
<dbReference type="InParanoid" id="B4D7Q5"/>
<dbReference type="STRING" id="497964.CfE428DRAFT_4843"/>
<accession>B4D7Q5</accession>
<name>B4D7Q5_9BACT</name>
<dbReference type="InterPro" id="IPR011447">
    <property type="entry name" value="DUF1552"/>
</dbReference>
<sequence>MNRRSFLRGTGACMALPFLESLLPRAARAALAGRPPLRMGIFTVTGGTVLESWKPAAEGALTTLPSILRPLEFAKNDILVLTGLSQNGKAEGKFNGHTHAATLHLTASDVVKEEGGKITASVSVDQAAAQIAGKETFLPSLEMGLGKGETKYSFSAPDQPIPYEANPRLIFDRMFRGRQPETPVWARAGARASVAVAKPTVAAPAGPSLDQSVLDLVLDESKSLRGKLGSGDQQRLDEYMESVRAVEVRVAQMNRQQTSDSKDMGIAKSGLVLPKNLPADATVWKDDRPMMSDPERHADYIRLLSDLMILAFQTDTTRVCTFAVGSDGAYFPGVVTVGYERHCHTLEHQGNAARPDLADPISREACRQIHEWYTSLFADMIRKMKSIDDGGVSLLDNSMLLFTSYMADGGHGRKDYPCLLAGKAQGTIKTGRHLAFEKDTPVANLYLEMIQRMGSKADEFGDSKTAKTARYNGRLPGLA</sequence>
<organism evidence="1 2">
    <name type="scientific">Chthoniobacter flavus Ellin428</name>
    <dbReference type="NCBI Taxonomy" id="497964"/>
    <lineage>
        <taxon>Bacteria</taxon>
        <taxon>Pseudomonadati</taxon>
        <taxon>Verrucomicrobiota</taxon>
        <taxon>Spartobacteria</taxon>
        <taxon>Chthoniobacterales</taxon>
        <taxon>Chthoniobacteraceae</taxon>
        <taxon>Chthoniobacter</taxon>
    </lineage>
</organism>
<evidence type="ECO:0000313" key="2">
    <source>
        <dbReference type="Proteomes" id="UP000005824"/>
    </source>
</evidence>
<dbReference type="RefSeq" id="WP_006982164.1">
    <property type="nucleotide sequence ID" value="NZ_ABVL01000018.1"/>
</dbReference>
<dbReference type="eggNOG" id="COG2960">
    <property type="taxonomic scope" value="Bacteria"/>
</dbReference>
<dbReference type="Proteomes" id="UP000005824">
    <property type="component" value="Unassembled WGS sequence"/>
</dbReference>
<dbReference type="Pfam" id="PF07586">
    <property type="entry name" value="HXXSHH"/>
    <property type="match status" value="1"/>
</dbReference>
<evidence type="ECO:0008006" key="3">
    <source>
        <dbReference type="Google" id="ProtNLM"/>
    </source>
</evidence>
<evidence type="ECO:0000313" key="1">
    <source>
        <dbReference type="EMBL" id="EDY17545.1"/>
    </source>
</evidence>
<dbReference type="EMBL" id="ABVL01000018">
    <property type="protein sequence ID" value="EDY17545.1"/>
    <property type="molecule type" value="Genomic_DNA"/>
</dbReference>
<comment type="caution">
    <text evidence="1">The sequence shown here is derived from an EMBL/GenBank/DDBJ whole genome shotgun (WGS) entry which is preliminary data.</text>
</comment>
<dbReference type="InterPro" id="IPR006311">
    <property type="entry name" value="TAT_signal"/>
</dbReference>
<gene>
    <name evidence="1" type="ORF">CfE428DRAFT_4843</name>
</gene>
<keyword evidence="2" id="KW-1185">Reference proteome</keyword>
<reference evidence="1 2" key="1">
    <citation type="journal article" date="2011" name="J. Bacteriol.">
        <title>Genome sequence of Chthoniobacter flavus Ellin428, an aerobic heterotrophic soil bacterium.</title>
        <authorList>
            <person name="Kant R."/>
            <person name="van Passel M.W."/>
            <person name="Palva A."/>
            <person name="Lucas S."/>
            <person name="Lapidus A."/>
            <person name="Glavina Del Rio T."/>
            <person name="Dalin E."/>
            <person name="Tice H."/>
            <person name="Bruce D."/>
            <person name="Goodwin L."/>
            <person name="Pitluck S."/>
            <person name="Larimer F.W."/>
            <person name="Land M.L."/>
            <person name="Hauser L."/>
            <person name="Sangwan P."/>
            <person name="de Vos W.M."/>
            <person name="Janssen P.H."/>
            <person name="Smidt H."/>
        </authorList>
    </citation>
    <scope>NUCLEOTIDE SEQUENCE [LARGE SCALE GENOMIC DNA]</scope>
    <source>
        <strain evidence="1 2">Ellin428</strain>
    </source>
</reference>